<gene>
    <name evidence="2" type="ORF">EDF85_4995</name>
</gene>
<dbReference type="AlphaFoldDB" id="A0A9X8HHS4"/>
<feature type="transmembrane region" description="Helical" evidence="1">
    <location>
        <begin position="147"/>
        <end position="166"/>
    </location>
</feature>
<dbReference type="EMBL" id="RJUR01000018">
    <property type="protein sequence ID" value="ROQ44155.1"/>
    <property type="molecule type" value="Genomic_DNA"/>
</dbReference>
<organism evidence="2 3">
    <name type="scientific">Pseudomonas putida</name>
    <name type="common">Arthrobacter siderocapsulatus</name>
    <dbReference type="NCBI Taxonomy" id="303"/>
    <lineage>
        <taxon>Bacteria</taxon>
        <taxon>Pseudomonadati</taxon>
        <taxon>Pseudomonadota</taxon>
        <taxon>Gammaproteobacteria</taxon>
        <taxon>Pseudomonadales</taxon>
        <taxon>Pseudomonadaceae</taxon>
        <taxon>Pseudomonas</taxon>
    </lineage>
</organism>
<protein>
    <submittedName>
        <fullName evidence="2">Uncharacterized protein</fullName>
    </submittedName>
</protein>
<dbReference type="Proteomes" id="UP000269115">
    <property type="component" value="Unassembled WGS sequence"/>
</dbReference>
<accession>A0A9X8HHS4</accession>
<feature type="transmembrane region" description="Helical" evidence="1">
    <location>
        <begin position="201"/>
        <end position="222"/>
    </location>
</feature>
<keyword evidence="1" id="KW-0812">Transmembrane</keyword>
<evidence type="ECO:0000256" key="1">
    <source>
        <dbReference type="SAM" id="Phobius"/>
    </source>
</evidence>
<feature type="transmembrane region" description="Helical" evidence="1">
    <location>
        <begin position="109"/>
        <end position="127"/>
    </location>
</feature>
<name>A0A9X8HHS4_PSEPU</name>
<evidence type="ECO:0000313" key="2">
    <source>
        <dbReference type="EMBL" id="ROQ44155.1"/>
    </source>
</evidence>
<feature type="transmembrane region" description="Helical" evidence="1">
    <location>
        <begin position="12"/>
        <end position="33"/>
    </location>
</feature>
<reference evidence="2 3" key="1">
    <citation type="submission" date="2018-11" db="EMBL/GenBank/DDBJ databases">
        <title>Genomic analyses of the natural microbiome of Caenorhabditis elegans.</title>
        <authorList>
            <person name="Samuel B."/>
        </authorList>
    </citation>
    <scope>NUCLEOTIDE SEQUENCE [LARGE SCALE GENOMIC DNA]</scope>
    <source>
        <strain evidence="2 3">BIGb0473</strain>
    </source>
</reference>
<feature type="transmembrane region" description="Helical" evidence="1">
    <location>
        <begin position="248"/>
        <end position="267"/>
    </location>
</feature>
<keyword evidence="1" id="KW-0472">Membrane</keyword>
<comment type="caution">
    <text evidence="2">The sequence shown here is derived from an EMBL/GenBank/DDBJ whole genome shotgun (WGS) entry which is preliminary data.</text>
</comment>
<proteinExistence type="predicted"/>
<keyword evidence="1" id="KW-1133">Transmembrane helix</keyword>
<dbReference type="RefSeq" id="WP_058541937.1">
    <property type="nucleotide sequence ID" value="NZ_LKGZ01000065.1"/>
</dbReference>
<sequence>MDIEYWTEAAIAGLTVALILGPVVFGALLLYIATQRLAEALEHLHNSPLVDAHRYSLNLGLRQRFRAVGDIAGLLAYPDCPVEFGGLSAEDIKRFPGNLRTLLVLSHHLRLAMLAVLVLLALALQVLKAVQHQGEPTEFGLGGYSPYWLPLALQLPCIAGLGWVATQYAQAGMRYMTSASRYLANCKAVVNRQRPVMYNTVFGRIVFTVCIAALLAHAKLFIRTGSLQAADVESFPATIRTELVVRHYLLLASVVGLAASFVATKLID</sequence>
<evidence type="ECO:0000313" key="3">
    <source>
        <dbReference type="Proteomes" id="UP000269115"/>
    </source>
</evidence>